<keyword evidence="3" id="KW-1185">Reference proteome</keyword>
<evidence type="ECO:0000256" key="1">
    <source>
        <dbReference type="SAM" id="MobiDB-lite"/>
    </source>
</evidence>
<dbReference type="AlphaFoldDB" id="A0AAV9SQ29"/>
<protein>
    <submittedName>
        <fullName evidence="2">Uncharacterized protein</fullName>
    </submittedName>
</protein>
<evidence type="ECO:0000313" key="3">
    <source>
        <dbReference type="Proteomes" id="UP001311232"/>
    </source>
</evidence>
<evidence type="ECO:0000313" key="2">
    <source>
        <dbReference type="EMBL" id="KAK5623397.1"/>
    </source>
</evidence>
<feature type="region of interest" description="Disordered" evidence="1">
    <location>
        <begin position="1"/>
        <end position="136"/>
    </location>
</feature>
<feature type="compositionally biased region" description="Polar residues" evidence="1">
    <location>
        <begin position="34"/>
        <end position="45"/>
    </location>
</feature>
<dbReference type="EMBL" id="JAHHUM010000031">
    <property type="protein sequence ID" value="KAK5623397.1"/>
    <property type="molecule type" value="Genomic_DNA"/>
</dbReference>
<comment type="caution">
    <text evidence="2">The sequence shown here is derived from an EMBL/GenBank/DDBJ whole genome shotgun (WGS) entry which is preliminary data.</text>
</comment>
<feature type="compositionally biased region" description="Basic and acidic residues" evidence="1">
    <location>
        <begin position="22"/>
        <end position="32"/>
    </location>
</feature>
<accession>A0AAV9SQ29</accession>
<gene>
    <name evidence="2" type="ORF">CRENBAI_014843</name>
</gene>
<feature type="compositionally biased region" description="Pro residues" evidence="1">
    <location>
        <begin position="72"/>
        <end position="82"/>
    </location>
</feature>
<name>A0AAV9SQ29_9TELE</name>
<dbReference type="Proteomes" id="UP001311232">
    <property type="component" value="Unassembled WGS sequence"/>
</dbReference>
<sequence>MLHSPTHPTANRNPAPGQGPEPQKEALDEVHHSMPSTGHLANSTPEPWRCPSMPATHTAHCPAKTPSSEPCAPQPTDRPPNPGTEIQGNPSNAERAETAATVPGNPQDPNPSPDPDQKACSLSWPPTPDGKQRTGV</sequence>
<feature type="compositionally biased region" description="Polar residues" evidence="1">
    <location>
        <begin position="1"/>
        <end position="12"/>
    </location>
</feature>
<reference evidence="2 3" key="1">
    <citation type="submission" date="2021-06" db="EMBL/GenBank/DDBJ databases">
        <authorList>
            <person name="Palmer J.M."/>
        </authorList>
    </citation>
    <scope>NUCLEOTIDE SEQUENCE [LARGE SCALE GENOMIC DNA]</scope>
    <source>
        <strain evidence="2 3">MEX-2019</strain>
        <tissue evidence="2">Muscle</tissue>
    </source>
</reference>
<proteinExistence type="predicted"/>
<organism evidence="2 3">
    <name type="scientific">Crenichthys baileyi</name>
    <name type="common">White River springfish</name>
    <dbReference type="NCBI Taxonomy" id="28760"/>
    <lineage>
        <taxon>Eukaryota</taxon>
        <taxon>Metazoa</taxon>
        <taxon>Chordata</taxon>
        <taxon>Craniata</taxon>
        <taxon>Vertebrata</taxon>
        <taxon>Euteleostomi</taxon>
        <taxon>Actinopterygii</taxon>
        <taxon>Neopterygii</taxon>
        <taxon>Teleostei</taxon>
        <taxon>Neoteleostei</taxon>
        <taxon>Acanthomorphata</taxon>
        <taxon>Ovalentaria</taxon>
        <taxon>Atherinomorphae</taxon>
        <taxon>Cyprinodontiformes</taxon>
        <taxon>Goodeidae</taxon>
        <taxon>Crenichthys</taxon>
    </lineage>
</organism>